<comment type="caution">
    <text evidence="1">The sequence shown here is derived from an EMBL/GenBank/DDBJ whole genome shotgun (WGS) entry which is preliminary data.</text>
</comment>
<organism evidence="1">
    <name type="scientific">marine sediment metagenome</name>
    <dbReference type="NCBI Taxonomy" id="412755"/>
    <lineage>
        <taxon>unclassified sequences</taxon>
        <taxon>metagenomes</taxon>
        <taxon>ecological metagenomes</taxon>
    </lineage>
</organism>
<protein>
    <recommendedName>
        <fullName evidence="2">DUF4162 domain-containing protein</fullName>
    </recommendedName>
</protein>
<dbReference type="EMBL" id="BARU01035600">
    <property type="protein sequence ID" value="GAH82377.1"/>
    <property type="molecule type" value="Genomic_DNA"/>
</dbReference>
<feature type="non-terminal residue" evidence="1">
    <location>
        <position position="1"/>
    </location>
</feature>
<proteinExistence type="predicted"/>
<reference evidence="1" key="1">
    <citation type="journal article" date="2014" name="Front. Microbiol.">
        <title>High frequency of phylogenetically diverse reductive dehalogenase-homologous genes in deep subseafloor sedimentary metagenomes.</title>
        <authorList>
            <person name="Kawai M."/>
            <person name="Futagami T."/>
            <person name="Toyoda A."/>
            <person name="Takaki Y."/>
            <person name="Nishi S."/>
            <person name="Hori S."/>
            <person name="Arai W."/>
            <person name="Tsubouchi T."/>
            <person name="Morono Y."/>
            <person name="Uchiyama I."/>
            <person name="Ito T."/>
            <person name="Fujiyama A."/>
            <person name="Inagaki F."/>
            <person name="Takami H."/>
        </authorList>
    </citation>
    <scope>NUCLEOTIDE SEQUENCE</scope>
    <source>
        <strain evidence="1">Expedition CK06-06</strain>
    </source>
</reference>
<gene>
    <name evidence="1" type="ORF">S03H2_55698</name>
</gene>
<sequence length="54" mass="6146">LSVERSGDLLLVSCLEDLRPQIARAIVDKGGLLIQMKIQSYALEDIYMKYFTEV</sequence>
<name>X1IKY9_9ZZZZ</name>
<dbReference type="AlphaFoldDB" id="X1IKY9"/>
<evidence type="ECO:0000313" key="1">
    <source>
        <dbReference type="EMBL" id="GAH82377.1"/>
    </source>
</evidence>
<evidence type="ECO:0008006" key="2">
    <source>
        <dbReference type="Google" id="ProtNLM"/>
    </source>
</evidence>
<accession>X1IKY9</accession>